<dbReference type="InterPro" id="IPR050763">
    <property type="entry name" value="ABC_transporter_ATP-binding"/>
</dbReference>
<evidence type="ECO:0000256" key="7">
    <source>
        <dbReference type="ARBA" id="ARBA00023136"/>
    </source>
</evidence>
<dbReference type="PROSITE" id="PS50893">
    <property type="entry name" value="ABC_TRANSPORTER_2"/>
    <property type="match status" value="1"/>
</dbReference>
<evidence type="ECO:0000256" key="10">
    <source>
        <dbReference type="SAM" id="MobiDB-lite"/>
    </source>
</evidence>
<dbReference type="InterPro" id="IPR003593">
    <property type="entry name" value="AAA+_ATPase"/>
</dbReference>
<dbReference type="EMBL" id="JBHLXH010000005">
    <property type="protein sequence ID" value="MFC0224864.1"/>
    <property type="molecule type" value="Genomic_DNA"/>
</dbReference>
<evidence type="ECO:0000313" key="12">
    <source>
        <dbReference type="EMBL" id="MFC0224864.1"/>
    </source>
</evidence>
<dbReference type="GO" id="GO:0005524">
    <property type="term" value="F:ATP binding"/>
    <property type="evidence" value="ECO:0007669"/>
    <property type="project" value="UniProtKB-KW"/>
</dbReference>
<sequence>MTTTHPTHAGPGGPTGEPAVLARGLVKQFGDQRAVDGIDLEVRRGEVFGVLGPNGAGKTTMLRMLATLLRIDGGSASIFGHDVAAEPHVVRRLLGVTGQYASVDENLTATENLWLFARLQGMPRTEARRRGAELLEQFDLTDAASKPISAFSGGMRRRLDLAASLLTRPPLIFLDEPTTGLDPRTRGQMWDTIRDLVRSGCTVLLTTQYLDEADQLADRIAVIDQGRKVAEGTADELKSSVGQSTLQLQLADQADLAVVAEEVRRLLGEDAVPSPEARRVNVPLTRTDQAVDVLVALRDRRVGIESVTVQKPSLDEVFLALTGHGTSHTPPADGTDAGSDAGTDDLQMEAAR</sequence>
<comment type="similarity">
    <text evidence="9">Belongs to the ABC transporter superfamily. Drug exporter-1 (DrugE1) (TC 3.A.1.105) family.</text>
</comment>
<name>A0ABV6E7W2_9ACTN</name>
<reference evidence="12 13" key="1">
    <citation type="submission" date="2024-09" db="EMBL/GenBank/DDBJ databases">
        <authorList>
            <person name="Sun Q."/>
            <person name="Mori K."/>
        </authorList>
    </citation>
    <scope>NUCLEOTIDE SEQUENCE [LARGE SCALE GENOMIC DNA]</scope>
    <source>
        <strain evidence="12 13">CCM 8654</strain>
    </source>
</reference>
<dbReference type="SUPFAM" id="SSF52540">
    <property type="entry name" value="P-loop containing nucleoside triphosphate hydrolases"/>
    <property type="match status" value="1"/>
</dbReference>
<keyword evidence="4" id="KW-0547">Nucleotide-binding</keyword>
<keyword evidence="7" id="KW-0472">Membrane</keyword>
<feature type="compositionally biased region" description="Acidic residues" evidence="10">
    <location>
        <begin position="342"/>
        <end position="352"/>
    </location>
</feature>
<dbReference type="PANTHER" id="PTHR42711">
    <property type="entry name" value="ABC TRANSPORTER ATP-BINDING PROTEIN"/>
    <property type="match status" value="1"/>
</dbReference>
<keyword evidence="8" id="KW-0046">Antibiotic resistance</keyword>
<dbReference type="PROSITE" id="PS00211">
    <property type="entry name" value="ABC_TRANSPORTER_1"/>
    <property type="match status" value="1"/>
</dbReference>
<evidence type="ECO:0000259" key="11">
    <source>
        <dbReference type="PROSITE" id="PS50893"/>
    </source>
</evidence>
<keyword evidence="6" id="KW-1278">Translocase</keyword>
<evidence type="ECO:0000256" key="9">
    <source>
        <dbReference type="ARBA" id="ARBA00049985"/>
    </source>
</evidence>
<feature type="region of interest" description="Disordered" evidence="10">
    <location>
        <begin position="324"/>
        <end position="352"/>
    </location>
</feature>
<dbReference type="Pfam" id="PF00005">
    <property type="entry name" value="ABC_tran"/>
    <property type="match status" value="1"/>
</dbReference>
<comment type="caution">
    <text evidence="12">The sequence shown here is derived from an EMBL/GenBank/DDBJ whole genome shotgun (WGS) entry which is preliminary data.</text>
</comment>
<keyword evidence="13" id="KW-1185">Reference proteome</keyword>
<comment type="subcellular location">
    <subcellularLocation>
        <location evidence="1">Cell membrane</location>
        <topology evidence="1">Peripheral membrane protein</topology>
        <orientation evidence="1">Cytoplasmic side</orientation>
    </subcellularLocation>
</comment>
<dbReference type="Pfam" id="PF13732">
    <property type="entry name" value="DrrA1-3_C"/>
    <property type="match status" value="1"/>
</dbReference>
<evidence type="ECO:0000256" key="3">
    <source>
        <dbReference type="ARBA" id="ARBA00022475"/>
    </source>
</evidence>
<dbReference type="Proteomes" id="UP001589698">
    <property type="component" value="Unassembled WGS sequence"/>
</dbReference>
<organism evidence="12 13">
    <name type="scientific">Nocardioides zeicaulis</name>
    <dbReference type="NCBI Taxonomy" id="1776857"/>
    <lineage>
        <taxon>Bacteria</taxon>
        <taxon>Bacillati</taxon>
        <taxon>Actinomycetota</taxon>
        <taxon>Actinomycetes</taxon>
        <taxon>Propionibacteriales</taxon>
        <taxon>Nocardioidaceae</taxon>
        <taxon>Nocardioides</taxon>
    </lineage>
</organism>
<proteinExistence type="inferred from homology"/>
<feature type="domain" description="ABC transporter" evidence="11">
    <location>
        <begin position="20"/>
        <end position="250"/>
    </location>
</feature>
<dbReference type="RefSeq" id="WP_378520644.1">
    <property type="nucleotide sequence ID" value="NZ_CBCSDI010000036.1"/>
</dbReference>
<evidence type="ECO:0000256" key="4">
    <source>
        <dbReference type="ARBA" id="ARBA00022741"/>
    </source>
</evidence>
<accession>A0ABV6E7W2</accession>
<dbReference type="NCBIfam" id="TIGR01188">
    <property type="entry name" value="drrA"/>
    <property type="match status" value="1"/>
</dbReference>
<dbReference type="InterPro" id="IPR017871">
    <property type="entry name" value="ABC_transporter-like_CS"/>
</dbReference>
<evidence type="ECO:0000313" key="13">
    <source>
        <dbReference type="Proteomes" id="UP001589698"/>
    </source>
</evidence>
<gene>
    <name evidence="12" type="ORF">ACFFJG_20425</name>
</gene>
<keyword evidence="5 12" id="KW-0067">ATP-binding</keyword>
<evidence type="ECO:0000256" key="6">
    <source>
        <dbReference type="ARBA" id="ARBA00022967"/>
    </source>
</evidence>
<protein>
    <submittedName>
        <fullName evidence="12">ATP-binding cassette domain-containing protein</fullName>
    </submittedName>
</protein>
<keyword evidence="3" id="KW-1003">Cell membrane</keyword>
<dbReference type="Gene3D" id="3.40.50.300">
    <property type="entry name" value="P-loop containing nucleotide triphosphate hydrolases"/>
    <property type="match status" value="1"/>
</dbReference>
<keyword evidence="2" id="KW-0813">Transport</keyword>
<dbReference type="SMART" id="SM00382">
    <property type="entry name" value="AAA"/>
    <property type="match status" value="1"/>
</dbReference>
<dbReference type="PANTHER" id="PTHR42711:SF19">
    <property type="entry name" value="DOXORUBICIN RESISTANCE ATP-BINDING PROTEIN DRRA"/>
    <property type="match status" value="1"/>
</dbReference>
<dbReference type="InterPro" id="IPR005894">
    <property type="entry name" value="DrrA"/>
</dbReference>
<evidence type="ECO:0000256" key="8">
    <source>
        <dbReference type="ARBA" id="ARBA00023251"/>
    </source>
</evidence>
<evidence type="ECO:0000256" key="1">
    <source>
        <dbReference type="ARBA" id="ARBA00004413"/>
    </source>
</evidence>
<dbReference type="InterPro" id="IPR025302">
    <property type="entry name" value="DrrA1/2-like_C"/>
</dbReference>
<dbReference type="InterPro" id="IPR003439">
    <property type="entry name" value="ABC_transporter-like_ATP-bd"/>
</dbReference>
<dbReference type="InterPro" id="IPR027417">
    <property type="entry name" value="P-loop_NTPase"/>
</dbReference>
<evidence type="ECO:0000256" key="5">
    <source>
        <dbReference type="ARBA" id="ARBA00022840"/>
    </source>
</evidence>
<feature type="compositionally biased region" description="Low complexity" evidence="10">
    <location>
        <begin position="332"/>
        <end position="341"/>
    </location>
</feature>
<evidence type="ECO:0000256" key="2">
    <source>
        <dbReference type="ARBA" id="ARBA00022448"/>
    </source>
</evidence>